<dbReference type="AlphaFoldDB" id="A0A916KNC8"/>
<organism evidence="3 4">
    <name type="scientific">Dehalococcoides mccartyi (strain CBDB1)</name>
    <dbReference type="NCBI Taxonomy" id="255470"/>
    <lineage>
        <taxon>Bacteria</taxon>
        <taxon>Bacillati</taxon>
        <taxon>Chloroflexota</taxon>
        <taxon>Dehalococcoidia</taxon>
        <taxon>Dehalococcoidales</taxon>
        <taxon>Dehalococcoidaceae</taxon>
        <taxon>Dehalococcoides</taxon>
    </lineage>
</organism>
<dbReference type="SMART" id="SM00664">
    <property type="entry name" value="DoH"/>
    <property type="match status" value="1"/>
</dbReference>
<reference evidence="3 4" key="1">
    <citation type="journal article" date="2005" name="Nat. Biotechnol.">
        <title>Genome sequence of the chlorinated compound-respiring bacterium Dehalococcoides species strain CBDB1.</title>
        <authorList>
            <person name="Kube M."/>
            <person name="Beck A."/>
            <person name="Zinder S.H."/>
            <person name="Kuhl H."/>
            <person name="Reinhardt R."/>
            <person name="Adrian L."/>
        </authorList>
    </citation>
    <scope>NUCLEOTIDE SEQUENCE [LARGE SCALE GENOMIC DNA]</scope>
    <source>
        <strain evidence="3 4">CBDB1</strain>
    </source>
</reference>
<evidence type="ECO:0000313" key="4">
    <source>
        <dbReference type="Proteomes" id="UP000000433"/>
    </source>
</evidence>
<name>A0A916KNC8_DEHMC</name>
<protein>
    <recommendedName>
        <fullName evidence="2">DOMON domain-containing protein</fullName>
    </recommendedName>
</protein>
<feature type="chain" id="PRO_5036917976" description="DOMON domain-containing protein" evidence="1">
    <location>
        <begin position="44"/>
        <end position="226"/>
    </location>
</feature>
<dbReference type="PROSITE" id="PS50836">
    <property type="entry name" value="DOMON"/>
    <property type="match status" value="1"/>
</dbReference>
<proteinExistence type="predicted"/>
<feature type="signal peptide" evidence="1">
    <location>
        <begin position="1"/>
        <end position="43"/>
    </location>
</feature>
<dbReference type="GO" id="GO:0004500">
    <property type="term" value="F:dopamine beta-monooxygenase activity"/>
    <property type="evidence" value="ECO:0007669"/>
    <property type="project" value="InterPro"/>
</dbReference>
<evidence type="ECO:0000259" key="2">
    <source>
        <dbReference type="PROSITE" id="PS50836"/>
    </source>
</evidence>
<dbReference type="GO" id="GO:0006589">
    <property type="term" value="P:octopamine biosynthetic process"/>
    <property type="evidence" value="ECO:0007669"/>
    <property type="project" value="TreeGrafter"/>
</dbReference>
<dbReference type="PANTHER" id="PTHR10157">
    <property type="entry name" value="DOPAMINE BETA HYDROXYLASE RELATED"/>
    <property type="match status" value="1"/>
</dbReference>
<dbReference type="KEGG" id="deh:cbdbA1609"/>
<dbReference type="Proteomes" id="UP000000433">
    <property type="component" value="Chromosome"/>
</dbReference>
<keyword evidence="1" id="KW-0732">Signal</keyword>
<evidence type="ECO:0000313" key="3">
    <source>
        <dbReference type="EMBL" id="CAI83630.1"/>
    </source>
</evidence>
<dbReference type="Pfam" id="PF03351">
    <property type="entry name" value="DOMON"/>
    <property type="match status" value="1"/>
</dbReference>
<dbReference type="CDD" id="cd09631">
    <property type="entry name" value="DOMON_DOH"/>
    <property type="match status" value="1"/>
</dbReference>
<dbReference type="InterPro" id="IPR005018">
    <property type="entry name" value="DOMON_domain"/>
</dbReference>
<dbReference type="InterPro" id="IPR000945">
    <property type="entry name" value="DBH-like"/>
</dbReference>
<dbReference type="GO" id="GO:0030667">
    <property type="term" value="C:secretory granule membrane"/>
    <property type="evidence" value="ECO:0007669"/>
    <property type="project" value="TreeGrafter"/>
</dbReference>
<dbReference type="EMBL" id="AJ965256">
    <property type="protein sequence ID" value="CAI83630.1"/>
    <property type="molecule type" value="Genomic_DNA"/>
</dbReference>
<accession>A0A916KNC8</accession>
<dbReference type="GO" id="GO:0042420">
    <property type="term" value="P:dopamine catabolic process"/>
    <property type="evidence" value="ECO:0007669"/>
    <property type="project" value="TreeGrafter"/>
</dbReference>
<dbReference type="GO" id="GO:0042421">
    <property type="term" value="P:norepinephrine biosynthetic process"/>
    <property type="evidence" value="ECO:0007669"/>
    <property type="project" value="TreeGrafter"/>
</dbReference>
<dbReference type="PANTHER" id="PTHR10157:SF23">
    <property type="entry name" value="MOXD1 HOMOLOG 1"/>
    <property type="match status" value="1"/>
</dbReference>
<gene>
    <name evidence="3" type="ordered locus">cbdbA1609</name>
</gene>
<dbReference type="InterPro" id="IPR045266">
    <property type="entry name" value="DOH_DOMON"/>
</dbReference>
<evidence type="ECO:0000256" key="1">
    <source>
        <dbReference type="SAM" id="SignalP"/>
    </source>
</evidence>
<dbReference type="GO" id="GO:0005615">
    <property type="term" value="C:extracellular space"/>
    <property type="evidence" value="ECO:0007669"/>
    <property type="project" value="TreeGrafter"/>
</dbReference>
<feature type="domain" description="DOMON" evidence="2">
    <location>
        <begin position="83"/>
        <end position="206"/>
    </location>
</feature>
<sequence>MIYIQTIKSKKGINVPSNKKHIATLLAILVLPSLLFSSCAAIAEMNSDPPDNTDSTTQISDPAALAEWVADGIITVSEYTNSSALNANFTLFSRTDDQYVYIGIKAKATGWISIGFQPLPAKGHTSADFALGGVSSGEAYIYDLWGLNKEEHSLDTKLGGTSSILEYGGTESGGYTILEFKRLLTTGDTYDQNIVHGSNNILWAYSDEDGFAAMHIAEGTGKINIP</sequence>
<keyword evidence="4" id="KW-1185">Reference proteome</keyword>